<evidence type="ECO:0000256" key="2">
    <source>
        <dbReference type="ARBA" id="ARBA00022723"/>
    </source>
</evidence>
<feature type="chain" id="PRO_5042227827" evidence="5">
    <location>
        <begin position="27"/>
        <end position="112"/>
    </location>
</feature>
<evidence type="ECO:0000256" key="3">
    <source>
        <dbReference type="ARBA" id="ARBA00023004"/>
    </source>
</evidence>
<sequence length="112" mass="12093">MITSKHATLYLTVFMASLLTLPTSLAAPIASERQATLEHLLIQDCGSCHGLRMTGGLGPPLTPQILSDKSRDSLIATVMFGRPGTAMPPWQALLNEHEAAWMIDRLLQGVTP</sequence>
<dbReference type="KEGG" id="dce:O6P33_06770"/>
<dbReference type="GO" id="GO:0009055">
    <property type="term" value="F:electron transfer activity"/>
    <property type="evidence" value="ECO:0007669"/>
    <property type="project" value="InterPro"/>
</dbReference>
<evidence type="ECO:0000259" key="6">
    <source>
        <dbReference type="PROSITE" id="PS51007"/>
    </source>
</evidence>
<dbReference type="Proteomes" id="UP001212189">
    <property type="component" value="Chromosome"/>
</dbReference>
<reference evidence="7 8" key="1">
    <citation type="submission" date="2022-12" db="EMBL/GenBank/DDBJ databases">
        <title>Coexistence and Characterization of a Novel Tigecycline Resistance gene tet(X) variant and blaNDM-1 in a Pseudomonas caeni Isolate of Chicken Origin.</title>
        <authorList>
            <person name="Lu X."/>
            <person name="Zhang L."/>
            <person name="Li R."/>
            <person name="Wang Z."/>
        </authorList>
    </citation>
    <scope>NUCLEOTIDE SEQUENCE [LARGE SCALE GENOMIC DNA]</scope>
    <source>
        <strain evidence="7 8">CE14</strain>
    </source>
</reference>
<dbReference type="InterPro" id="IPR009056">
    <property type="entry name" value="Cyt_c-like_dom"/>
</dbReference>
<dbReference type="AlphaFoldDB" id="A0AAE9VKY0"/>
<name>A0AAE9VKY0_9GAMM</name>
<keyword evidence="8" id="KW-1185">Reference proteome</keyword>
<dbReference type="GO" id="GO:0046872">
    <property type="term" value="F:metal ion binding"/>
    <property type="evidence" value="ECO:0007669"/>
    <property type="project" value="UniProtKB-KW"/>
</dbReference>
<dbReference type="SUPFAM" id="SSF46626">
    <property type="entry name" value="Cytochrome c"/>
    <property type="match status" value="1"/>
</dbReference>
<evidence type="ECO:0000256" key="4">
    <source>
        <dbReference type="PROSITE-ProRule" id="PRU00433"/>
    </source>
</evidence>
<dbReference type="PROSITE" id="PS51007">
    <property type="entry name" value="CYTC"/>
    <property type="match status" value="1"/>
</dbReference>
<evidence type="ECO:0000256" key="1">
    <source>
        <dbReference type="ARBA" id="ARBA00022617"/>
    </source>
</evidence>
<gene>
    <name evidence="7" type="ORF">O6P33_06770</name>
</gene>
<feature type="signal peptide" evidence="5">
    <location>
        <begin position="1"/>
        <end position="26"/>
    </location>
</feature>
<accession>A0AAE9VKY0</accession>
<protein>
    <submittedName>
        <fullName evidence="7">Cytochrome c</fullName>
    </submittedName>
</protein>
<dbReference type="RefSeq" id="WP_269817037.1">
    <property type="nucleotide sequence ID" value="NZ_CP114976.1"/>
</dbReference>
<evidence type="ECO:0000313" key="8">
    <source>
        <dbReference type="Proteomes" id="UP001212189"/>
    </source>
</evidence>
<evidence type="ECO:0000256" key="5">
    <source>
        <dbReference type="SAM" id="SignalP"/>
    </source>
</evidence>
<keyword evidence="1 4" id="KW-0349">Heme</keyword>
<feature type="domain" description="Cytochrome c" evidence="6">
    <location>
        <begin position="32"/>
        <end position="110"/>
    </location>
</feature>
<proteinExistence type="predicted"/>
<dbReference type="Gene3D" id="1.10.760.10">
    <property type="entry name" value="Cytochrome c-like domain"/>
    <property type="match status" value="1"/>
</dbReference>
<keyword evidence="3 4" id="KW-0408">Iron</keyword>
<organism evidence="7 8">
    <name type="scientific">Denitrificimonas caeni</name>
    <dbReference type="NCBI Taxonomy" id="521720"/>
    <lineage>
        <taxon>Bacteria</taxon>
        <taxon>Pseudomonadati</taxon>
        <taxon>Pseudomonadota</taxon>
        <taxon>Gammaproteobacteria</taxon>
        <taxon>Pseudomonadales</taxon>
        <taxon>Pseudomonadaceae</taxon>
        <taxon>Denitrificimonas</taxon>
    </lineage>
</organism>
<dbReference type="Pfam" id="PF13442">
    <property type="entry name" value="Cytochrome_CBB3"/>
    <property type="match status" value="1"/>
</dbReference>
<dbReference type="EMBL" id="CP114976">
    <property type="protein sequence ID" value="WBE24096.1"/>
    <property type="molecule type" value="Genomic_DNA"/>
</dbReference>
<keyword evidence="2 4" id="KW-0479">Metal-binding</keyword>
<keyword evidence="5" id="KW-0732">Signal</keyword>
<dbReference type="GO" id="GO:0020037">
    <property type="term" value="F:heme binding"/>
    <property type="evidence" value="ECO:0007669"/>
    <property type="project" value="InterPro"/>
</dbReference>
<dbReference type="InterPro" id="IPR036909">
    <property type="entry name" value="Cyt_c-like_dom_sf"/>
</dbReference>
<evidence type="ECO:0000313" key="7">
    <source>
        <dbReference type="EMBL" id="WBE24096.1"/>
    </source>
</evidence>